<feature type="domain" description="TadE-like" evidence="2">
    <location>
        <begin position="8"/>
        <end position="50"/>
    </location>
</feature>
<keyword evidence="1" id="KW-1133">Transmembrane helix</keyword>
<name>A0A5B7WVL6_9MICC</name>
<evidence type="ECO:0000259" key="2">
    <source>
        <dbReference type="Pfam" id="PF07811"/>
    </source>
</evidence>
<dbReference type="AlphaFoldDB" id="A0A5B7WVL6"/>
<keyword evidence="1" id="KW-0812">Transmembrane</keyword>
<sequence length="113" mass="11676">MGLKDDRGSSTAELAVLLPGIALMLSLTLGVGVLGMQQIRVQQAASAVARELARGEEPAQARATGSRLAGGKARFSISTGGSLAEVKVSRILQVPLIGTVTLRGEAHAAWEQK</sequence>
<reference evidence="3 4" key="1">
    <citation type="submission" date="2018-12" db="EMBL/GenBank/DDBJ databases">
        <title>Complete Genome Sequence of Glutamicibacter creatinolyticus strain LGCM259,isolated from an abscess of a 12-year-old mare in Italy.</title>
        <authorList>
            <person name="Santos R.G."/>
            <person name="Silva A.L."/>
            <person name="Seyffert N."/>
            <person name="Castro T.L.P."/>
            <person name="Attili A.R."/>
            <person name="Rifici C."/>
            <person name="Mazzullo G."/>
            <person name="Brenig B."/>
            <person name="Venanzi F."/>
            <person name="Azevedo V."/>
        </authorList>
    </citation>
    <scope>NUCLEOTIDE SEQUENCE [LARGE SCALE GENOMIC DNA]</scope>
    <source>
        <strain evidence="3 4">LGCM 259</strain>
    </source>
</reference>
<dbReference type="EMBL" id="CP034412">
    <property type="protein sequence ID" value="QCY47937.1"/>
    <property type="molecule type" value="Genomic_DNA"/>
</dbReference>
<keyword evidence="1" id="KW-0472">Membrane</keyword>
<dbReference type="InterPro" id="IPR012495">
    <property type="entry name" value="TadE-like_dom"/>
</dbReference>
<proteinExistence type="predicted"/>
<dbReference type="InterPro" id="IPR049790">
    <property type="entry name" value="Rv3655c/TadE"/>
</dbReference>
<gene>
    <name evidence="3" type="ORF">GcLGCM259_2228</name>
</gene>
<evidence type="ECO:0000313" key="4">
    <source>
        <dbReference type="Proteomes" id="UP000307000"/>
    </source>
</evidence>
<evidence type="ECO:0000256" key="1">
    <source>
        <dbReference type="SAM" id="Phobius"/>
    </source>
</evidence>
<dbReference type="Proteomes" id="UP000307000">
    <property type="component" value="Chromosome"/>
</dbReference>
<dbReference type="Pfam" id="PF07811">
    <property type="entry name" value="TadE"/>
    <property type="match status" value="1"/>
</dbReference>
<dbReference type="KEGG" id="gcr:GcLGCM259_2228"/>
<dbReference type="RefSeq" id="WP_054820908.1">
    <property type="nucleotide sequence ID" value="NZ_BAAAGL010000012.1"/>
</dbReference>
<dbReference type="NCBIfam" id="NF041390">
    <property type="entry name" value="TadE_Rv3655c"/>
    <property type="match status" value="1"/>
</dbReference>
<evidence type="ECO:0000313" key="3">
    <source>
        <dbReference type="EMBL" id="QCY47937.1"/>
    </source>
</evidence>
<organism evidence="3 4">
    <name type="scientific">Glutamicibacter creatinolyticus</name>
    <dbReference type="NCBI Taxonomy" id="162496"/>
    <lineage>
        <taxon>Bacteria</taxon>
        <taxon>Bacillati</taxon>
        <taxon>Actinomycetota</taxon>
        <taxon>Actinomycetes</taxon>
        <taxon>Micrococcales</taxon>
        <taxon>Micrococcaceae</taxon>
        <taxon>Glutamicibacter</taxon>
    </lineage>
</organism>
<feature type="transmembrane region" description="Helical" evidence="1">
    <location>
        <begin position="14"/>
        <end position="34"/>
    </location>
</feature>
<protein>
    <recommendedName>
        <fullName evidence="2">TadE-like domain-containing protein</fullName>
    </recommendedName>
</protein>
<keyword evidence="4" id="KW-1185">Reference proteome</keyword>
<accession>A0A5B7WVL6</accession>